<reference evidence="1" key="1">
    <citation type="submission" date="2021-01" db="EMBL/GenBank/DDBJ databases">
        <title>Fulvivirga kasyanovii gen. nov., sp nov., a novel member of the phylum Bacteroidetes isolated from seawater in a mussel farm.</title>
        <authorList>
            <person name="Zhao L.-H."/>
            <person name="Wang Z.-J."/>
        </authorList>
    </citation>
    <scope>NUCLEOTIDE SEQUENCE</scope>
    <source>
        <strain evidence="1">2943</strain>
    </source>
</reference>
<dbReference type="AlphaFoldDB" id="A0A937F5Z3"/>
<dbReference type="GO" id="GO:0004180">
    <property type="term" value="F:carboxypeptidase activity"/>
    <property type="evidence" value="ECO:0007669"/>
    <property type="project" value="UniProtKB-KW"/>
</dbReference>
<evidence type="ECO:0000313" key="2">
    <source>
        <dbReference type="Proteomes" id="UP000659388"/>
    </source>
</evidence>
<keyword evidence="1" id="KW-0378">Hydrolase</keyword>
<keyword evidence="1" id="KW-0645">Protease</keyword>
<dbReference type="PROSITE" id="PS51257">
    <property type="entry name" value="PROKAR_LIPOPROTEIN"/>
    <property type="match status" value="1"/>
</dbReference>
<evidence type="ECO:0000313" key="1">
    <source>
        <dbReference type="EMBL" id="MBL3655274.1"/>
    </source>
</evidence>
<dbReference type="Proteomes" id="UP000659388">
    <property type="component" value="Unassembled WGS sequence"/>
</dbReference>
<keyword evidence="2" id="KW-1185">Reference proteome</keyword>
<name>A0A937F5Z3_9BACT</name>
<organism evidence="1 2">
    <name type="scientific">Fulvivirga sediminis</name>
    <dbReference type="NCBI Taxonomy" id="2803949"/>
    <lineage>
        <taxon>Bacteria</taxon>
        <taxon>Pseudomonadati</taxon>
        <taxon>Bacteroidota</taxon>
        <taxon>Cytophagia</taxon>
        <taxon>Cytophagales</taxon>
        <taxon>Fulvivirgaceae</taxon>
        <taxon>Fulvivirga</taxon>
    </lineage>
</organism>
<dbReference type="RefSeq" id="WP_202242834.1">
    <property type="nucleotide sequence ID" value="NZ_JAESIY010000002.1"/>
</dbReference>
<accession>A0A937F5Z3</accession>
<sequence length="149" mass="16623">MKNINLLLLCLIYTICSCKGTQSETMEQGIKGTVTWSEGNLMPGPGKKSGTNRPVEREIHIYEATKINDTEHEGTFYKNISTKLAAKVQSNEDGEFMISLPAGKYSIFTKEEKGLFANNTDGQGYIEPVEVKKDQVTEVTININYMAVY</sequence>
<gene>
    <name evidence="1" type="ORF">JL102_03975</name>
</gene>
<proteinExistence type="predicted"/>
<protein>
    <submittedName>
        <fullName evidence="1">Carboxypeptidase regulatory-like domain-containing protein</fullName>
    </submittedName>
</protein>
<keyword evidence="1" id="KW-0121">Carboxypeptidase</keyword>
<comment type="caution">
    <text evidence="1">The sequence shown here is derived from an EMBL/GenBank/DDBJ whole genome shotgun (WGS) entry which is preliminary data.</text>
</comment>
<dbReference type="EMBL" id="JAESIY010000002">
    <property type="protein sequence ID" value="MBL3655274.1"/>
    <property type="molecule type" value="Genomic_DNA"/>
</dbReference>